<sequence length="115" mass="13501">EAARPGTSGTEMMLTNNRRRASNRLRDARKKEREYLNQKRSTAARADFNEAKSHFKQGLQHNWTAAKLTFGVVKSLGYIIRNKKDRASRRSEEKRKARAAEHQRKLEEQFKKDKE</sequence>
<evidence type="ECO:0000313" key="2">
    <source>
        <dbReference type="EMBL" id="PSR83708.1"/>
    </source>
</evidence>
<accession>A0A2T3A6E9</accession>
<dbReference type="Proteomes" id="UP000241462">
    <property type="component" value="Unassembled WGS sequence"/>
</dbReference>
<reference evidence="2 3" key="1">
    <citation type="journal article" date="2018" name="Mycol. Prog.">
        <title>Coniella lustricola, a new species from submerged detritus.</title>
        <authorList>
            <person name="Raudabaugh D.B."/>
            <person name="Iturriaga T."/>
            <person name="Carver A."/>
            <person name="Mondo S."/>
            <person name="Pangilinan J."/>
            <person name="Lipzen A."/>
            <person name="He G."/>
            <person name="Amirebrahimi M."/>
            <person name="Grigoriev I.V."/>
            <person name="Miller A.N."/>
        </authorList>
    </citation>
    <scope>NUCLEOTIDE SEQUENCE [LARGE SCALE GENOMIC DNA]</scope>
    <source>
        <strain evidence="2 3">B22-T-1</strain>
    </source>
</reference>
<gene>
    <name evidence="2" type="ORF">BD289DRAFT_352749</name>
</gene>
<feature type="non-terminal residue" evidence="2">
    <location>
        <position position="115"/>
    </location>
</feature>
<feature type="compositionally biased region" description="Basic and acidic residues" evidence="1">
    <location>
        <begin position="24"/>
        <end position="37"/>
    </location>
</feature>
<feature type="compositionally biased region" description="Basic and acidic residues" evidence="1">
    <location>
        <begin position="88"/>
        <end position="115"/>
    </location>
</feature>
<evidence type="ECO:0000313" key="3">
    <source>
        <dbReference type="Proteomes" id="UP000241462"/>
    </source>
</evidence>
<organism evidence="2 3">
    <name type="scientific">Coniella lustricola</name>
    <dbReference type="NCBI Taxonomy" id="2025994"/>
    <lineage>
        <taxon>Eukaryota</taxon>
        <taxon>Fungi</taxon>
        <taxon>Dikarya</taxon>
        <taxon>Ascomycota</taxon>
        <taxon>Pezizomycotina</taxon>
        <taxon>Sordariomycetes</taxon>
        <taxon>Sordariomycetidae</taxon>
        <taxon>Diaporthales</taxon>
        <taxon>Schizoparmaceae</taxon>
        <taxon>Coniella</taxon>
    </lineage>
</organism>
<keyword evidence="3" id="KW-1185">Reference proteome</keyword>
<proteinExistence type="predicted"/>
<dbReference type="InParanoid" id="A0A2T3A6E9"/>
<evidence type="ECO:0000256" key="1">
    <source>
        <dbReference type="SAM" id="MobiDB-lite"/>
    </source>
</evidence>
<feature type="non-terminal residue" evidence="2">
    <location>
        <position position="1"/>
    </location>
</feature>
<dbReference type="EMBL" id="KZ678456">
    <property type="protein sequence ID" value="PSR83708.1"/>
    <property type="molecule type" value="Genomic_DNA"/>
</dbReference>
<protein>
    <submittedName>
        <fullName evidence="2">Uncharacterized protein</fullName>
    </submittedName>
</protein>
<feature type="region of interest" description="Disordered" evidence="1">
    <location>
        <begin position="1"/>
        <end position="41"/>
    </location>
</feature>
<name>A0A2T3A6E9_9PEZI</name>
<feature type="region of interest" description="Disordered" evidence="1">
    <location>
        <begin position="83"/>
        <end position="115"/>
    </location>
</feature>
<dbReference type="OrthoDB" id="4771937at2759"/>
<dbReference type="AlphaFoldDB" id="A0A2T3A6E9"/>